<proteinExistence type="predicted"/>
<organism evidence="1 2">
    <name type="scientific">Butyribacter intestini</name>
    <dbReference type="NCBI Taxonomy" id="1703332"/>
    <lineage>
        <taxon>Bacteria</taxon>
        <taxon>Bacillati</taxon>
        <taxon>Bacillota</taxon>
        <taxon>Clostridia</taxon>
        <taxon>Lachnospirales</taxon>
        <taxon>Lachnospiraceae</taxon>
        <taxon>Butyribacter</taxon>
    </lineage>
</organism>
<evidence type="ECO:0008006" key="3">
    <source>
        <dbReference type="Google" id="ProtNLM"/>
    </source>
</evidence>
<dbReference type="PROSITE" id="PS51257">
    <property type="entry name" value="PROKAR_LIPOPROTEIN"/>
    <property type="match status" value="1"/>
</dbReference>
<dbReference type="RefSeq" id="WP_055945119.1">
    <property type="nucleotide sequence ID" value="NZ_JAQDCV010000007.1"/>
</dbReference>
<dbReference type="AlphaFoldDB" id="A0AAW3JR25"/>
<dbReference type="Gene3D" id="2.40.128.690">
    <property type="entry name" value="YycH protein, domain 3-like"/>
    <property type="match status" value="1"/>
</dbReference>
<evidence type="ECO:0000313" key="2">
    <source>
        <dbReference type="Proteomes" id="UP000050833"/>
    </source>
</evidence>
<reference evidence="1 2" key="1">
    <citation type="submission" date="2015-10" db="EMBL/GenBank/DDBJ databases">
        <title>Butyribacter intestini gen. nov., sp. nov., a butyric acid-producing bacterium of the family Lachnospiraceae isolated from the human faeces.</title>
        <authorList>
            <person name="Zou Y."/>
            <person name="Xue W."/>
            <person name="Luo G."/>
            <person name="Lv M."/>
        </authorList>
    </citation>
    <scope>NUCLEOTIDE SEQUENCE [LARGE SCALE GENOMIC DNA]</scope>
    <source>
        <strain evidence="1 2">TF01-11</strain>
    </source>
</reference>
<comment type="caution">
    <text evidence="1">The sequence shown here is derived from an EMBL/GenBank/DDBJ whole genome shotgun (WGS) entry which is preliminary data.</text>
</comment>
<protein>
    <recommendedName>
        <fullName evidence="3">Deacetylase PdaC domain-containing protein</fullName>
    </recommendedName>
</protein>
<keyword evidence="2" id="KW-1185">Reference proteome</keyword>
<accession>A0AAW3JR25</accession>
<name>A0AAW3JR25_9FIRM</name>
<dbReference type="Proteomes" id="UP000050833">
    <property type="component" value="Unassembled WGS sequence"/>
</dbReference>
<sequence length="418" mass="48319">MKKFKQILCIICVLSLLTGCGGKQNKTEKKTYRQELSEEEMSNGHASFDIDEKFKVDANVTMSEVYKDGMKSYYMNQYKEKIKGTSKKFTDNPTVFNRTQKEMEKTLNRLIPGKLSWKKINRNYKNEPVIEGTYKSDDGDKYKMHIVWDTYNNVTGNSDTYFCPSFYMLGEKSDKEHISAVISGLQADIDDIKTDYTNMIEKNVSTYKKAVEELIGRKINDKYRMCSLNAKSAKIINDTQNIELKYDGKQYDLLAFYKDVDNLKFSDIDPGYQVKADEKPDKWAKTTSAGNDHLSSMYDTSVYLVFCEGKLEYIEADSFRETGSVYKNEQKIISPNKALKEVIKFYEKKLLVDEVKIQSIELQYAAYYASDSSKTVKPVITPVWLVGVYDNEESIERIAYFCYDGYTGECYGNEIIPW</sequence>
<evidence type="ECO:0000313" key="1">
    <source>
        <dbReference type="EMBL" id="KQC85313.1"/>
    </source>
</evidence>
<gene>
    <name evidence="1" type="ORF">APZ18_11545</name>
</gene>
<dbReference type="EMBL" id="LLKB01000005">
    <property type="protein sequence ID" value="KQC85313.1"/>
    <property type="molecule type" value="Genomic_DNA"/>
</dbReference>